<protein>
    <submittedName>
        <fullName evidence="8">S41 family peptidase</fullName>
    </submittedName>
</protein>
<keyword evidence="2 5" id="KW-0645">Protease</keyword>
<keyword evidence="3 5" id="KW-0378">Hydrolase</keyword>
<dbReference type="RefSeq" id="WP_386807973.1">
    <property type="nucleotide sequence ID" value="NZ_JBHTMV010000003.1"/>
</dbReference>
<evidence type="ECO:0000259" key="7">
    <source>
        <dbReference type="PROSITE" id="PS50106"/>
    </source>
</evidence>
<dbReference type="SUPFAM" id="SSF52096">
    <property type="entry name" value="ClpP/crotonase"/>
    <property type="match status" value="1"/>
</dbReference>
<keyword evidence="6" id="KW-0812">Transmembrane</keyword>
<dbReference type="EMBL" id="JBHTMV010000003">
    <property type="protein sequence ID" value="MFD1293014.1"/>
    <property type="molecule type" value="Genomic_DNA"/>
</dbReference>
<evidence type="ECO:0000313" key="9">
    <source>
        <dbReference type="Proteomes" id="UP001597241"/>
    </source>
</evidence>
<evidence type="ECO:0000256" key="1">
    <source>
        <dbReference type="ARBA" id="ARBA00009179"/>
    </source>
</evidence>
<comment type="caution">
    <text evidence="8">The sequence shown here is derived from an EMBL/GenBank/DDBJ whole genome shotgun (WGS) entry which is preliminary data.</text>
</comment>
<dbReference type="Gene3D" id="2.30.42.10">
    <property type="match status" value="1"/>
</dbReference>
<evidence type="ECO:0000256" key="2">
    <source>
        <dbReference type="ARBA" id="ARBA00022670"/>
    </source>
</evidence>
<keyword evidence="6" id="KW-1133">Transmembrane helix</keyword>
<dbReference type="Proteomes" id="UP001597241">
    <property type="component" value="Unassembled WGS sequence"/>
</dbReference>
<dbReference type="InterPro" id="IPR029045">
    <property type="entry name" value="ClpP/crotonase-like_dom_sf"/>
</dbReference>
<dbReference type="CDD" id="cd07560">
    <property type="entry name" value="Peptidase_S41_CPP"/>
    <property type="match status" value="1"/>
</dbReference>
<dbReference type="SUPFAM" id="SSF50156">
    <property type="entry name" value="PDZ domain-like"/>
    <property type="match status" value="1"/>
</dbReference>
<dbReference type="PROSITE" id="PS50106">
    <property type="entry name" value="PDZ"/>
    <property type="match status" value="1"/>
</dbReference>
<keyword evidence="4 5" id="KW-0720">Serine protease</keyword>
<dbReference type="Pfam" id="PF03572">
    <property type="entry name" value="Peptidase_S41"/>
    <property type="match status" value="1"/>
</dbReference>
<gene>
    <name evidence="8" type="ORF">ACFQ5N_04110</name>
</gene>
<evidence type="ECO:0000256" key="4">
    <source>
        <dbReference type="ARBA" id="ARBA00022825"/>
    </source>
</evidence>
<dbReference type="InterPro" id="IPR005151">
    <property type="entry name" value="Tail-specific_protease"/>
</dbReference>
<dbReference type="PANTHER" id="PTHR32060">
    <property type="entry name" value="TAIL-SPECIFIC PROTEASE"/>
    <property type="match status" value="1"/>
</dbReference>
<dbReference type="InterPro" id="IPR001478">
    <property type="entry name" value="PDZ"/>
</dbReference>
<organism evidence="8 9">
    <name type="scientific">Lutibacter holmesii</name>
    <dbReference type="NCBI Taxonomy" id="1137985"/>
    <lineage>
        <taxon>Bacteria</taxon>
        <taxon>Pseudomonadati</taxon>
        <taxon>Bacteroidota</taxon>
        <taxon>Flavobacteriia</taxon>
        <taxon>Flavobacteriales</taxon>
        <taxon>Flavobacteriaceae</taxon>
        <taxon>Lutibacter</taxon>
    </lineage>
</organism>
<accession>A0ABW3WLA9</accession>
<dbReference type="InterPro" id="IPR004447">
    <property type="entry name" value="Peptidase_S41A"/>
</dbReference>
<name>A0ABW3WLA9_9FLAO</name>
<evidence type="ECO:0000256" key="6">
    <source>
        <dbReference type="SAM" id="Phobius"/>
    </source>
</evidence>
<dbReference type="NCBIfam" id="TIGR00225">
    <property type="entry name" value="prc"/>
    <property type="match status" value="1"/>
</dbReference>
<evidence type="ECO:0000313" key="8">
    <source>
        <dbReference type="EMBL" id="MFD1293014.1"/>
    </source>
</evidence>
<reference evidence="9" key="1">
    <citation type="journal article" date="2019" name="Int. J. Syst. Evol. Microbiol.">
        <title>The Global Catalogue of Microorganisms (GCM) 10K type strain sequencing project: providing services to taxonomists for standard genome sequencing and annotation.</title>
        <authorList>
            <consortium name="The Broad Institute Genomics Platform"/>
            <consortium name="The Broad Institute Genome Sequencing Center for Infectious Disease"/>
            <person name="Wu L."/>
            <person name="Ma J."/>
        </authorList>
    </citation>
    <scope>NUCLEOTIDE SEQUENCE [LARGE SCALE GENOMIC DNA]</scope>
    <source>
        <strain evidence="9">CCUG 62221</strain>
    </source>
</reference>
<evidence type="ECO:0000256" key="5">
    <source>
        <dbReference type="RuleBase" id="RU004404"/>
    </source>
</evidence>
<proteinExistence type="inferred from homology"/>
<dbReference type="Pfam" id="PF22694">
    <property type="entry name" value="CtpB_N-like"/>
    <property type="match status" value="1"/>
</dbReference>
<keyword evidence="9" id="KW-1185">Reference proteome</keyword>
<dbReference type="Pfam" id="PF13180">
    <property type="entry name" value="PDZ_2"/>
    <property type="match status" value="1"/>
</dbReference>
<sequence>MTKRNIYIPFLIGLAIALGVFIGSNLNFNNKSALFSVNSKEAKIKKLINYINYDYVDEVDTDELLDGAITEMLGKLDPHSVYIPKEDLQQVTENMQGKFVGIGVSFLMYKDSIAVSTVIKDGPSERAGIKAGDRIIYADTDTLFGESMLKKAGVLEIEEGSIIGDRKISAAILKSLKGEPDTKVNVSVYRRSSDEVIEFPITRGEVALKSVTAHYMITPSLGYIKVERFARTTYNEFKTYLDELIENGMTSLVLDLRGNPGGFMDIANSIVDEFLEDGKLIVFTKNKRGKVDKSYASEVGDFEDGNVYVLIDQNSASASEIVAGALQDNDKGTIVGRRSFGKGLVQQEMDLGDGSAVRLTISRYYTPTGRSIQKPYSNESAQAYGNDYAERIHNGELISRDSIKVNDSLKYTTPKGKIVYGGGGIIPDVFVPIDTLNTYRNILYRGLNDFTFEYIDSHREEMEAWELEDFVKNFDTDNQVFNKYTNQLDLDVVMSPKEREDLKRYFNAFIARNLFDDTGYFMVTQTHDNVILKVLELENEKNKE</sequence>
<comment type="similarity">
    <text evidence="1 5">Belongs to the peptidase S41A family.</text>
</comment>
<dbReference type="PANTHER" id="PTHR32060:SF30">
    <property type="entry name" value="CARBOXY-TERMINAL PROCESSING PROTEASE CTPA"/>
    <property type="match status" value="1"/>
</dbReference>
<feature type="domain" description="PDZ" evidence="7">
    <location>
        <begin position="88"/>
        <end position="156"/>
    </location>
</feature>
<evidence type="ECO:0000256" key="3">
    <source>
        <dbReference type="ARBA" id="ARBA00022801"/>
    </source>
</evidence>
<dbReference type="InterPro" id="IPR055210">
    <property type="entry name" value="CtpA/B_N"/>
</dbReference>
<keyword evidence="6" id="KW-0472">Membrane</keyword>
<feature type="transmembrane region" description="Helical" evidence="6">
    <location>
        <begin position="7"/>
        <end position="28"/>
    </location>
</feature>
<dbReference type="Gene3D" id="3.30.750.44">
    <property type="match status" value="1"/>
</dbReference>
<dbReference type="SMART" id="SM00245">
    <property type="entry name" value="TSPc"/>
    <property type="match status" value="1"/>
</dbReference>
<dbReference type="InterPro" id="IPR036034">
    <property type="entry name" value="PDZ_sf"/>
</dbReference>
<dbReference type="Gene3D" id="3.90.226.10">
    <property type="entry name" value="2-enoyl-CoA Hydratase, Chain A, domain 1"/>
    <property type="match status" value="1"/>
</dbReference>